<feature type="compositionally biased region" description="Low complexity" evidence="1">
    <location>
        <begin position="156"/>
        <end position="167"/>
    </location>
</feature>
<dbReference type="OrthoDB" id="10394057at2759"/>
<dbReference type="Proteomes" id="UP000078576">
    <property type="component" value="Unassembled WGS sequence"/>
</dbReference>
<keyword evidence="3" id="KW-1185">Reference proteome</keyword>
<feature type="region of interest" description="Disordered" evidence="1">
    <location>
        <begin position="56"/>
        <end position="82"/>
    </location>
</feature>
<dbReference type="STRING" id="694573.A0A194V908"/>
<proteinExistence type="predicted"/>
<evidence type="ECO:0000256" key="1">
    <source>
        <dbReference type="SAM" id="MobiDB-lite"/>
    </source>
</evidence>
<protein>
    <submittedName>
        <fullName evidence="2">Uncharacterized protein</fullName>
    </submittedName>
</protein>
<feature type="compositionally biased region" description="Polar residues" evidence="1">
    <location>
        <begin position="210"/>
        <end position="221"/>
    </location>
</feature>
<dbReference type="AlphaFoldDB" id="A0A194V908"/>
<gene>
    <name evidence="2" type="ORF">VP1G_11227</name>
</gene>
<sequence length="221" mass="22919">MEPNTPLSPASAFSNADFRSRRESFNSLSTVSQADKEQLAQALDKIHTSASQSGVLTTFNDFAPPPATAPSEGKGSPSELVHQGISGLYSRIKEAVGVGGKANTQEAEETERHDAAHKRNKASFASLRSIEGGASQASEYALTTASSHGSMPPDGRSQPPESSRPPSIATTSTAKSALSLPKIAKGAAPSVADTAVAPVTAKREPIAGAQDTQYISRSKCI</sequence>
<organism evidence="2 3">
    <name type="scientific">Cytospora mali</name>
    <name type="common">Apple Valsa canker fungus</name>
    <name type="synonym">Valsa mali</name>
    <dbReference type="NCBI Taxonomy" id="578113"/>
    <lineage>
        <taxon>Eukaryota</taxon>
        <taxon>Fungi</taxon>
        <taxon>Dikarya</taxon>
        <taxon>Ascomycota</taxon>
        <taxon>Pezizomycotina</taxon>
        <taxon>Sordariomycetes</taxon>
        <taxon>Sordariomycetidae</taxon>
        <taxon>Diaporthales</taxon>
        <taxon>Cytosporaceae</taxon>
        <taxon>Cytospora</taxon>
    </lineage>
</organism>
<evidence type="ECO:0000313" key="3">
    <source>
        <dbReference type="Proteomes" id="UP000078576"/>
    </source>
</evidence>
<dbReference type="EMBL" id="KN714752">
    <property type="protein sequence ID" value="KUI60497.1"/>
    <property type="molecule type" value="Genomic_DNA"/>
</dbReference>
<evidence type="ECO:0000313" key="2">
    <source>
        <dbReference type="EMBL" id="KUI60497.1"/>
    </source>
</evidence>
<feature type="region of interest" description="Disordered" evidence="1">
    <location>
        <begin position="97"/>
        <end position="221"/>
    </location>
</feature>
<name>A0A194V908_CYTMA</name>
<feature type="compositionally biased region" description="Polar residues" evidence="1">
    <location>
        <begin position="135"/>
        <end position="149"/>
    </location>
</feature>
<reference evidence="3" key="1">
    <citation type="submission" date="2014-12" db="EMBL/GenBank/DDBJ databases">
        <title>Genome Sequence of Valsa Canker Pathogens Uncovers a Specific Adaption of Colonization on Woody Bark.</title>
        <authorList>
            <person name="Yin Z."/>
            <person name="Liu H."/>
            <person name="Gao X."/>
            <person name="Li Z."/>
            <person name="Song N."/>
            <person name="Ke X."/>
            <person name="Dai Q."/>
            <person name="Wu Y."/>
            <person name="Sun Y."/>
            <person name="Xu J.-R."/>
            <person name="Kang Z.K."/>
            <person name="Wang L."/>
            <person name="Huang L."/>
        </authorList>
    </citation>
    <scope>NUCLEOTIDE SEQUENCE [LARGE SCALE GENOMIC DNA]</scope>
    <source>
        <strain evidence="3">SXYL134</strain>
    </source>
</reference>
<accession>A0A194V908</accession>